<dbReference type="NCBIfam" id="TIGR01571">
    <property type="entry name" value="A_thal_Cys_rich"/>
    <property type="match status" value="1"/>
</dbReference>
<proteinExistence type="predicted"/>
<dbReference type="EMBL" id="JAPZBU010000005">
    <property type="protein sequence ID" value="KAJ5404587.1"/>
    <property type="molecule type" value="Genomic_DNA"/>
</dbReference>
<protein>
    <submittedName>
        <fullName evidence="1">PLAC8-domain-containing protein</fullName>
    </submittedName>
</protein>
<accession>A0A9W9W713</accession>
<evidence type="ECO:0000313" key="1">
    <source>
        <dbReference type="EMBL" id="KAJ5404587.1"/>
    </source>
</evidence>
<dbReference type="OrthoDB" id="1045822at2759"/>
<evidence type="ECO:0000313" key="2">
    <source>
        <dbReference type="Proteomes" id="UP001147747"/>
    </source>
</evidence>
<dbReference type="PANTHER" id="PTHR15907">
    <property type="entry name" value="DUF614 FAMILY PROTEIN-RELATED"/>
    <property type="match status" value="1"/>
</dbReference>
<dbReference type="InterPro" id="IPR006461">
    <property type="entry name" value="PLAC_motif_containing"/>
</dbReference>
<reference evidence="1" key="1">
    <citation type="submission" date="2022-12" db="EMBL/GenBank/DDBJ databases">
        <authorList>
            <person name="Petersen C."/>
        </authorList>
    </citation>
    <scope>NUCLEOTIDE SEQUENCE</scope>
    <source>
        <strain evidence="1">IBT 29677</strain>
    </source>
</reference>
<sequence length="167" mass="18665">MADQTQKVYRAWPSDPPTYHQACSGSSNITQSRKWNYSLFDCCSPGTLCESLRAHEPQVRRSNKIQVSQAAVYLALHMAKHKRESQIQSYKTLAMSTAPFGAVQWIMQTITRGEMRQQYGIEGSCCGDCCVSTFCGCCALIQEEKEAELRSRPELVGYQKPAGMAIP</sequence>
<dbReference type="GeneID" id="81368075"/>
<gene>
    <name evidence="1" type="ORF">N7509_004458</name>
</gene>
<dbReference type="Pfam" id="PF04749">
    <property type="entry name" value="PLAC8"/>
    <property type="match status" value="1"/>
</dbReference>
<dbReference type="RefSeq" id="XP_056491829.1">
    <property type="nucleotide sequence ID" value="XM_056629095.1"/>
</dbReference>
<reference evidence="1" key="2">
    <citation type="journal article" date="2023" name="IMA Fungus">
        <title>Comparative genomic study of the Penicillium genus elucidates a diverse pangenome and 15 lateral gene transfer events.</title>
        <authorList>
            <person name="Petersen C."/>
            <person name="Sorensen T."/>
            <person name="Nielsen M.R."/>
            <person name="Sondergaard T.E."/>
            <person name="Sorensen J.L."/>
            <person name="Fitzpatrick D.A."/>
            <person name="Frisvad J.C."/>
            <person name="Nielsen K.L."/>
        </authorList>
    </citation>
    <scope>NUCLEOTIDE SEQUENCE</scope>
    <source>
        <strain evidence="1">IBT 29677</strain>
    </source>
</reference>
<organism evidence="1 2">
    <name type="scientific">Penicillium cosmopolitanum</name>
    <dbReference type="NCBI Taxonomy" id="1131564"/>
    <lineage>
        <taxon>Eukaryota</taxon>
        <taxon>Fungi</taxon>
        <taxon>Dikarya</taxon>
        <taxon>Ascomycota</taxon>
        <taxon>Pezizomycotina</taxon>
        <taxon>Eurotiomycetes</taxon>
        <taxon>Eurotiomycetidae</taxon>
        <taxon>Eurotiales</taxon>
        <taxon>Aspergillaceae</taxon>
        <taxon>Penicillium</taxon>
    </lineage>
</organism>
<keyword evidence="2" id="KW-1185">Reference proteome</keyword>
<dbReference type="AlphaFoldDB" id="A0A9W9W713"/>
<dbReference type="Proteomes" id="UP001147747">
    <property type="component" value="Unassembled WGS sequence"/>
</dbReference>
<name>A0A9W9W713_9EURO</name>
<comment type="caution">
    <text evidence="1">The sequence shown here is derived from an EMBL/GenBank/DDBJ whole genome shotgun (WGS) entry which is preliminary data.</text>
</comment>